<gene>
    <name evidence="5" type="ORF">BG36_24000</name>
</gene>
<dbReference type="SUPFAM" id="SSF51621">
    <property type="entry name" value="Phosphoenolpyruvate/pyruvate domain"/>
    <property type="match status" value="1"/>
</dbReference>
<dbReference type="eggNOG" id="COG3836">
    <property type="taxonomic scope" value="Bacteria"/>
</dbReference>
<sequence>MSGGFFFEIRCFPSFPESDCEKVMSLKQRLEADEVVLTSWSGVPDALTVEIMAAQGFDAVTLDMQHGGHNEDSVLRCLAPVLSAGKAAIVRVPVGRFDMASRALDFGAEAIIAPMINSLADAQAFAAATKYPPLGQRSWGPTYAFPRYGQGDHQEWLRTSNERILSFAMIETREALDVLDDILAVPGIDAIFLGPGDLSIAWTGGRQINSTLEEMMDAVASVAAKARAAGKHAGIYVTDTAIAGRFVEMGYRLLATGSEQQLIAQGAAGLLSGLRQSIGAR</sequence>
<evidence type="ECO:0000313" key="5">
    <source>
        <dbReference type="EMBL" id="EXL09132.1"/>
    </source>
</evidence>
<organism evidence="5 6">
    <name type="scientific">Aquamicrobium defluvii</name>
    <dbReference type="NCBI Taxonomy" id="69279"/>
    <lineage>
        <taxon>Bacteria</taxon>
        <taxon>Pseudomonadati</taxon>
        <taxon>Pseudomonadota</taxon>
        <taxon>Alphaproteobacteria</taxon>
        <taxon>Hyphomicrobiales</taxon>
        <taxon>Phyllobacteriaceae</taxon>
        <taxon>Aquamicrobium</taxon>
    </lineage>
</organism>
<dbReference type="GO" id="GO:0046872">
    <property type="term" value="F:metal ion binding"/>
    <property type="evidence" value="ECO:0007669"/>
    <property type="project" value="UniProtKB-KW"/>
</dbReference>
<feature type="domain" description="HpcH/HpaI aldolase/citrate lyase" evidence="4">
    <location>
        <begin position="42"/>
        <end position="263"/>
    </location>
</feature>
<dbReference type="Proteomes" id="UP000019849">
    <property type="component" value="Unassembled WGS sequence"/>
</dbReference>
<proteinExistence type="inferred from homology"/>
<dbReference type="InterPro" id="IPR005000">
    <property type="entry name" value="Aldolase/citrate-lyase_domain"/>
</dbReference>
<evidence type="ECO:0000256" key="1">
    <source>
        <dbReference type="ARBA" id="ARBA00005568"/>
    </source>
</evidence>
<dbReference type="InterPro" id="IPR040442">
    <property type="entry name" value="Pyrv_kinase-like_dom_sf"/>
</dbReference>
<protein>
    <submittedName>
        <fullName evidence="5">2,4-dihydroxyhept-2-ene-1,7-dioic acid aldolase</fullName>
    </submittedName>
</protein>
<comment type="similarity">
    <text evidence="1">Belongs to the HpcH/HpaI aldolase family.</text>
</comment>
<dbReference type="STRING" id="69279.BG36_24000"/>
<accession>A0A011TY98</accession>
<dbReference type="PATRIC" id="fig|69279.3.peg.1726"/>
<dbReference type="GO" id="GO:0016832">
    <property type="term" value="F:aldehyde-lyase activity"/>
    <property type="evidence" value="ECO:0007669"/>
    <property type="project" value="TreeGrafter"/>
</dbReference>
<evidence type="ECO:0000256" key="3">
    <source>
        <dbReference type="ARBA" id="ARBA00023239"/>
    </source>
</evidence>
<dbReference type="PANTHER" id="PTHR30502">
    <property type="entry name" value="2-KETO-3-DEOXY-L-RHAMNONATE ALDOLASE"/>
    <property type="match status" value="1"/>
</dbReference>
<keyword evidence="3" id="KW-0456">Lyase</keyword>
<dbReference type="HOGENOM" id="CLU_059964_3_2_5"/>
<dbReference type="Pfam" id="PF03328">
    <property type="entry name" value="HpcH_HpaI"/>
    <property type="match status" value="1"/>
</dbReference>
<dbReference type="EMBL" id="JENY01000009">
    <property type="protein sequence ID" value="EXL09132.1"/>
    <property type="molecule type" value="Genomic_DNA"/>
</dbReference>
<reference evidence="5 6" key="1">
    <citation type="submission" date="2014-02" db="EMBL/GenBank/DDBJ databases">
        <title>Aquamicrobium defluvii Genome sequencing.</title>
        <authorList>
            <person name="Wang X."/>
        </authorList>
    </citation>
    <scope>NUCLEOTIDE SEQUENCE [LARGE SCALE GENOMIC DNA]</scope>
    <source>
        <strain evidence="5 6">W13Z1</strain>
    </source>
</reference>
<dbReference type="Gene3D" id="3.20.20.60">
    <property type="entry name" value="Phosphoenolpyruvate-binding domains"/>
    <property type="match status" value="1"/>
</dbReference>
<keyword evidence="2" id="KW-0479">Metal-binding</keyword>
<evidence type="ECO:0000256" key="2">
    <source>
        <dbReference type="ARBA" id="ARBA00022723"/>
    </source>
</evidence>
<dbReference type="PANTHER" id="PTHR30502:SF0">
    <property type="entry name" value="PHOSPHOENOLPYRUVATE CARBOXYLASE FAMILY PROTEIN"/>
    <property type="match status" value="1"/>
</dbReference>
<dbReference type="GO" id="GO:0005737">
    <property type="term" value="C:cytoplasm"/>
    <property type="evidence" value="ECO:0007669"/>
    <property type="project" value="TreeGrafter"/>
</dbReference>
<dbReference type="InterPro" id="IPR050251">
    <property type="entry name" value="HpcH-HpaI_aldolase"/>
</dbReference>
<evidence type="ECO:0000259" key="4">
    <source>
        <dbReference type="Pfam" id="PF03328"/>
    </source>
</evidence>
<evidence type="ECO:0000313" key="6">
    <source>
        <dbReference type="Proteomes" id="UP000019849"/>
    </source>
</evidence>
<comment type="caution">
    <text evidence="5">The sequence shown here is derived from an EMBL/GenBank/DDBJ whole genome shotgun (WGS) entry which is preliminary data.</text>
</comment>
<name>A0A011TY98_9HYPH</name>
<dbReference type="InterPro" id="IPR015813">
    <property type="entry name" value="Pyrv/PenolPyrv_kinase-like_dom"/>
</dbReference>
<dbReference type="AlphaFoldDB" id="A0A011TY98"/>